<dbReference type="PANTHER" id="PTHR27008:SF281">
    <property type="entry name" value="OS06G0186100 PROTEIN"/>
    <property type="match status" value="1"/>
</dbReference>
<dbReference type="FunFam" id="1.10.510.10:FF:000358">
    <property type="entry name" value="Putative leucine-rich repeat receptor-like serine/threonine-protein kinase"/>
    <property type="match status" value="1"/>
</dbReference>
<dbReference type="SMART" id="SM00365">
    <property type="entry name" value="LRR_SD22"/>
    <property type="match status" value="3"/>
</dbReference>
<evidence type="ECO:0000256" key="3">
    <source>
        <dbReference type="ARBA" id="ARBA00012513"/>
    </source>
</evidence>
<dbReference type="AlphaFoldDB" id="A0AA38F7J9"/>
<dbReference type="Pfam" id="PF07714">
    <property type="entry name" value="PK_Tyr_Ser-Thr"/>
    <property type="match status" value="1"/>
</dbReference>
<dbReference type="InterPro" id="IPR017441">
    <property type="entry name" value="Protein_kinase_ATP_BS"/>
</dbReference>
<keyword evidence="6" id="KW-0597">Phosphoprotein</keyword>
<dbReference type="InterPro" id="IPR055414">
    <property type="entry name" value="LRR_R13L4/SHOC2-like"/>
</dbReference>
<keyword evidence="17" id="KW-0675">Receptor</keyword>
<evidence type="ECO:0000256" key="23">
    <source>
        <dbReference type="SAM" id="SignalP"/>
    </source>
</evidence>
<dbReference type="InterPro" id="IPR001611">
    <property type="entry name" value="Leu-rich_rpt"/>
</dbReference>
<dbReference type="SMART" id="SM00220">
    <property type="entry name" value="S_TKc"/>
    <property type="match status" value="1"/>
</dbReference>
<evidence type="ECO:0000256" key="5">
    <source>
        <dbReference type="ARBA" id="ARBA00022527"/>
    </source>
</evidence>
<keyword evidence="15 22" id="KW-1133">Transmembrane helix</keyword>
<dbReference type="CDD" id="cd14066">
    <property type="entry name" value="STKc_IRAK"/>
    <property type="match status" value="1"/>
</dbReference>
<dbReference type="Pfam" id="PF08263">
    <property type="entry name" value="LRRNT_2"/>
    <property type="match status" value="1"/>
</dbReference>
<keyword evidence="14 21" id="KW-0067">ATP-binding</keyword>
<sequence length="1018" mass="112260">MRARLPHTLHLEIQNNMVTIFILLFSCSSAIASDEESLLKFKSGISVDLYNSLSDWSSTHPFCNWTGVECSRRRERAVVLNLTGMSLQGSISPFLGNLSFLRVLDLNNNTFTGHIPHELGNLARLRKLRLSKNRLEGSVPSTLSHCRSLKTLSVFRNRLSGTIPSEIGLLTGLEMLWLSDNKLSGTIPPSIGNCSSLTVLSLGFNRLGGSIPAELGMLSQLDTLRLRHNHLTGQIPSSISNCTLLQDLQLHDNHLTGHIPSEFGASLSRLQMLLLWGNRLGGRIPSSLGNCTQLEVIDLKVNQLNGTVPMELGQIVNLKRLFLGTNKLVSGSTTGLLILSALTNCSLLEQIHLGENELTGTLPPSVDQLSSKLSIFNLTYNYLHGSIPLQISNLANLTYLNLEGNFFNGSIPPSLSKLTKLERLQLGRNRLHGSIPTEIGDLPSLGLLSLSQNQLSGPIPPSLGHLQHLRQLHMYGNKLSGEIPVTLGNCRRLEVLDLSYNNLSGNIPPEVATLSDLQLYFNLSHNLLQGSLPLEIGKITMVQAIDISSNVLTGSIPGTIGSCTGLQYLNLSHNSVQGPIPDSLRLLHNLDDLDFSWNNLSGIIPKSLEKLGMLHHLNFSMNKLTGEVPKRGIFRKLSNASFVGNVGLCGPWIHLPSCPPASSHKSYSHWRIIIPVVVTVFVIWCCFLCFLIWKWGKKKNTVCLVVTEPLPFNLGLPRISEEELMAATNGLSDTNLLGVGNYGSVYKGELTDGTLVAVKVLNLQNAEAHQSFDTECNTLRNVRHRNLIGIITCCSNLDFKALIFPYMPNGSLEDWLYPDGDECKLSLSQRLNIAIDIAQAFAYLHHQCFVQVLHCDLKPSNVLLGDDMTAYVTDFGIARIALADSLDSMSSSSHLLKGSIGYIAPEYGLGTRVFTKGDVFSYGILLLEIFTRMRPTNYIFKEGLYLQKWVAQNFPHGIREIVERSEGNVQHGEKDEVILNSMIDIMNVGLQCTRESPQDRPNMLQVADILEEVRANTH</sequence>
<feature type="transmembrane region" description="Helical" evidence="22">
    <location>
        <begin position="672"/>
        <end position="693"/>
    </location>
</feature>
<evidence type="ECO:0000256" key="21">
    <source>
        <dbReference type="PROSITE-ProRule" id="PRU10141"/>
    </source>
</evidence>
<keyword evidence="18" id="KW-0325">Glycoprotein</keyword>
<protein>
    <recommendedName>
        <fullName evidence="3">non-specific serine/threonine protein kinase</fullName>
        <ecNumber evidence="3">2.7.11.1</ecNumber>
    </recommendedName>
</protein>
<evidence type="ECO:0000256" key="19">
    <source>
        <dbReference type="ARBA" id="ARBA00047899"/>
    </source>
</evidence>
<dbReference type="EMBL" id="JAHRHJ020000011">
    <property type="protein sequence ID" value="KAH9295539.1"/>
    <property type="molecule type" value="Genomic_DNA"/>
</dbReference>
<dbReference type="Gene3D" id="1.10.510.10">
    <property type="entry name" value="Transferase(Phosphotransferase) domain 1"/>
    <property type="match status" value="1"/>
</dbReference>
<dbReference type="InterPro" id="IPR013210">
    <property type="entry name" value="LRR_N_plant-typ"/>
</dbReference>
<dbReference type="Proteomes" id="UP000824469">
    <property type="component" value="Unassembled WGS sequence"/>
</dbReference>
<evidence type="ECO:0000313" key="26">
    <source>
        <dbReference type="Proteomes" id="UP000824469"/>
    </source>
</evidence>
<evidence type="ECO:0000256" key="6">
    <source>
        <dbReference type="ARBA" id="ARBA00022553"/>
    </source>
</evidence>
<name>A0AA38F7J9_TAXCH</name>
<dbReference type="InterPro" id="IPR032675">
    <property type="entry name" value="LRR_dom_sf"/>
</dbReference>
<comment type="similarity">
    <text evidence="2">Belongs to the protein kinase superfamily. Ser/Thr protein kinase family.</text>
</comment>
<dbReference type="InterPro" id="IPR000719">
    <property type="entry name" value="Prot_kinase_dom"/>
</dbReference>
<gene>
    <name evidence="25" type="ORF">KI387_039127</name>
</gene>
<feature type="non-terminal residue" evidence="25">
    <location>
        <position position="1"/>
    </location>
</feature>
<dbReference type="FunFam" id="3.80.10.10:FF:000041">
    <property type="entry name" value="LRR receptor-like serine/threonine-protein kinase ERECTA"/>
    <property type="match status" value="1"/>
</dbReference>
<feature type="chain" id="PRO_5041453972" description="non-specific serine/threonine protein kinase" evidence="23">
    <location>
        <begin position="33"/>
        <end position="1018"/>
    </location>
</feature>
<dbReference type="FunFam" id="3.80.10.10:FF:000101">
    <property type="entry name" value="LRR receptor-like serine/threonine-protein kinase ERECTA"/>
    <property type="match status" value="1"/>
</dbReference>
<dbReference type="GO" id="GO:0004674">
    <property type="term" value="F:protein serine/threonine kinase activity"/>
    <property type="evidence" value="ECO:0007669"/>
    <property type="project" value="UniProtKB-KW"/>
</dbReference>
<dbReference type="InterPro" id="IPR003591">
    <property type="entry name" value="Leu-rich_rpt_typical-subtyp"/>
</dbReference>
<evidence type="ECO:0000256" key="17">
    <source>
        <dbReference type="ARBA" id="ARBA00023170"/>
    </source>
</evidence>
<dbReference type="PANTHER" id="PTHR27008">
    <property type="entry name" value="OS04G0122200 PROTEIN"/>
    <property type="match status" value="1"/>
</dbReference>
<dbReference type="InterPro" id="IPR051809">
    <property type="entry name" value="Plant_receptor-like_S/T_kinase"/>
</dbReference>
<dbReference type="SUPFAM" id="SSF52058">
    <property type="entry name" value="L domain-like"/>
    <property type="match status" value="2"/>
</dbReference>
<evidence type="ECO:0000313" key="25">
    <source>
        <dbReference type="EMBL" id="KAH9295539.1"/>
    </source>
</evidence>
<dbReference type="OMA" id="EVRANTH"/>
<keyword evidence="16 22" id="KW-0472">Membrane</keyword>
<dbReference type="PROSITE" id="PS00107">
    <property type="entry name" value="PROTEIN_KINASE_ATP"/>
    <property type="match status" value="1"/>
</dbReference>
<evidence type="ECO:0000256" key="8">
    <source>
        <dbReference type="ARBA" id="ARBA00022679"/>
    </source>
</evidence>
<evidence type="ECO:0000256" key="22">
    <source>
        <dbReference type="SAM" id="Phobius"/>
    </source>
</evidence>
<dbReference type="FunFam" id="3.80.10.10:FF:000095">
    <property type="entry name" value="LRR receptor-like serine/threonine-protein kinase GSO1"/>
    <property type="match status" value="1"/>
</dbReference>
<dbReference type="GO" id="GO:0005524">
    <property type="term" value="F:ATP binding"/>
    <property type="evidence" value="ECO:0007669"/>
    <property type="project" value="UniProtKB-UniRule"/>
</dbReference>
<comment type="caution">
    <text evidence="25">The sequence shown here is derived from an EMBL/GenBank/DDBJ whole genome shotgun (WGS) entry which is preliminary data.</text>
</comment>
<dbReference type="FunFam" id="3.80.10.10:FF:000356">
    <property type="entry name" value="LRR receptor-like serine/threonine-protein kinase"/>
    <property type="match status" value="1"/>
</dbReference>
<dbReference type="Pfam" id="PF00560">
    <property type="entry name" value="LRR_1"/>
    <property type="match status" value="8"/>
</dbReference>
<comment type="catalytic activity">
    <reaction evidence="20">
        <text>L-seryl-[protein] + ATP = O-phospho-L-seryl-[protein] + ADP + H(+)</text>
        <dbReference type="Rhea" id="RHEA:17989"/>
        <dbReference type="Rhea" id="RHEA-COMP:9863"/>
        <dbReference type="Rhea" id="RHEA-COMP:11604"/>
        <dbReference type="ChEBI" id="CHEBI:15378"/>
        <dbReference type="ChEBI" id="CHEBI:29999"/>
        <dbReference type="ChEBI" id="CHEBI:30616"/>
        <dbReference type="ChEBI" id="CHEBI:83421"/>
        <dbReference type="ChEBI" id="CHEBI:456216"/>
        <dbReference type="EC" id="2.7.11.1"/>
    </reaction>
</comment>
<evidence type="ECO:0000256" key="15">
    <source>
        <dbReference type="ARBA" id="ARBA00022989"/>
    </source>
</evidence>
<keyword evidence="10 23" id="KW-0732">Signal</keyword>
<keyword evidence="26" id="KW-1185">Reference proteome</keyword>
<dbReference type="Gene3D" id="3.30.200.20">
    <property type="entry name" value="Phosphorylase Kinase, domain 1"/>
    <property type="match status" value="1"/>
</dbReference>
<evidence type="ECO:0000256" key="14">
    <source>
        <dbReference type="ARBA" id="ARBA00022840"/>
    </source>
</evidence>
<evidence type="ECO:0000256" key="4">
    <source>
        <dbReference type="ARBA" id="ARBA00022475"/>
    </source>
</evidence>
<dbReference type="InterPro" id="IPR008271">
    <property type="entry name" value="Ser/Thr_kinase_AS"/>
</dbReference>
<keyword evidence="13" id="KW-0418">Kinase</keyword>
<evidence type="ECO:0000256" key="16">
    <source>
        <dbReference type="ARBA" id="ARBA00023136"/>
    </source>
</evidence>
<keyword evidence="7" id="KW-0433">Leucine-rich repeat</keyword>
<keyword evidence="5" id="KW-0723">Serine/threonine-protein kinase</keyword>
<dbReference type="InterPro" id="IPR001245">
    <property type="entry name" value="Ser-Thr/Tyr_kinase_cat_dom"/>
</dbReference>
<evidence type="ECO:0000256" key="2">
    <source>
        <dbReference type="ARBA" id="ARBA00008684"/>
    </source>
</evidence>
<keyword evidence="9 22" id="KW-0812">Transmembrane</keyword>
<keyword evidence="12 21" id="KW-0547">Nucleotide-binding</keyword>
<feature type="signal peptide" evidence="23">
    <location>
        <begin position="1"/>
        <end position="32"/>
    </location>
</feature>
<dbReference type="InterPro" id="IPR011009">
    <property type="entry name" value="Kinase-like_dom_sf"/>
</dbReference>
<dbReference type="PROSITE" id="PS00108">
    <property type="entry name" value="PROTEIN_KINASE_ST"/>
    <property type="match status" value="1"/>
</dbReference>
<evidence type="ECO:0000256" key="9">
    <source>
        <dbReference type="ARBA" id="ARBA00022692"/>
    </source>
</evidence>
<evidence type="ECO:0000256" key="11">
    <source>
        <dbReference type="ARBA" id="ARBA00022737"/>
    </source>
</evidence>
<evidence type="ECO:0000256" key="1">
    <source>
        <dbReference type="ARBA" id="ARBA00004251"/>
    </source>
</evidence>
<dbReference type="SMART" id="SM00369">
    <property type="entry name" value="LRR_TYP"/>
    <property type="match status" value="11"/>
</dbReference>
<evidence type="ECO:0000256" key="12">
    <source>
        <dbReference type="ARBA" id="ARBA00022741"/>
    </source>
</evidence>
<feature type="binding site" evidence="21">
    <location>
        <position position="759"/>
    </location>
    <ligand>
        <name>ATP</name>
        <dbReference type="ChEBI" id="CHEBI:30616"/>
    </ligand>
</feature>
<accession>A0AA38F7J9</accession>
<evidence type="ECO:0000256" key="13">
    <source>
        <dbReference type="ARBA" id="ARBA00022777"/>
    </source>
</evidence>
<evidence type="ECO:0000256" key="7">
    <source>
        <dbReference type="ARBA" id="ARBA00022614"/>
    </source>
</evidence>
<dbReference type="PROSITE" id="PS50011">
    <property type="entry name" value="PROTEIN_KINASE_DOM"/>
    <property type="match status" value="1"/>
</dbReference>
<comment type="subcellular location">
    <subcellularLocation>
        <location evidence="1">Cell membrane</location>
        <topology evidence="1">Single-pass type I membrane protein</topology>
    </subcellularLocation>
</comment>
<feature type="domain" description="Protein kinase" evidence="24">
    <location>
        <begin position="731"/>
        <end position="1018"/>
    </location>
</feature>
<reference evidence="25 26" key="1">
    <citation type="journal article" date="2021" name="Nat. Plants">
        <title>The Taxus genome provides insights into paclitaxel biosynthesis.</title>
        <authorList>
            <person name="Xiong X."/>
            <person name="Gou J."/>
            <person name="Liao Q."/>
            <person name="Li Y."/>
            <person name="Zhou Q."/>
            <person name="Bi G."/>
            <person name="Li C."/>
            <person name="Du R."/>
            <person name="Wang X."/>
            <person name="Sun T."/>
            <person name="Guo L."/>
            <person name="Liang H."/>
            <person name="Lu P."/>
            <person name="Wu Y."/>
            <person name="Zhang Z."/>
            <person name="Ro D.K."/>
            <person name="Shang Y."/>
            <person name="Huang S."/>
            <person name="Yan J."/>
        </authorList>
    </citation>
    <scope>NUCLEOTIDE SEQUENCE [LARGE SCALE GENOMIC DNA]</scope>
    <source>
        <strain evidence="25">Ta-2019</strain>
    </source>
</reference>
<proteinExistence type="inferred from homology"/>
<keyword evidence="11" id="KW-0677">Repeat</keyword>
<dbReference type="Pfam" id="PF23598">
    <property type="entry name" value="LRR_14"/>
    <property type="match status" value="1"/>
</dbReference>
<evidence type="ECO:0000259" key="24">
    <source>
        <dbReference type="PROSITE" id="PS50011"/>
    </source>
</evidence>
<evidence type="ECO:0000256" key="18">
    <source>
        <dbReference type="ARBA" id="ARBA00023180"/>
    </source>
</evidence>
<dbReference type="EC" id="2.7.11.1" evidence="3"/>
<dbReference type="GO" id="GO:0005886">
    <property type="term" value="C:plasma membrane"/>
    <property type="evidence" value="ECO:0007669"/>
    <property type="project" value="UniProtKB-SubCell"/>
</dbReference>
<dbReference type="SUPFAM" id="SSF56112">
    <property type="entry name" value="Protein kinase-like (PK-like)"/>
    <property type="match status" value="1"/>
</dbReference>
<evidence type="ECO:0000256" key="20">
    <source>
        <dbReference type="ARBA" id="ARBA00048679"/>
    </source>
</evidence>
<keyword evidence="4" id="KW-1003">Cell membrane</keyword>
<dbReference type="FunFam" id="3.30.200.20:FF:000661">
    <property type="entry name" value="Serine-threonine protein kinase plant-type"/>
    <property type="match status" value="1"/>
</dbReference>
<comment type="catalytic activity">
    <reaction evidence="19">
        <text>L-threonyl-[protein] + ATP = O-phospho-L-threonyl-[protein] + ADP + H(+)</text>
        <dbReference type="Rhea" id="RHEA:46608"/>
        <dbReference type="Rhea" id="RHEA-COMP:11060"/>
        <dbReference type="Rhea" id="RHEA-COMP:11605"/>
        <dbReference type="ChEBI" id="CHEBI:15378"/>
        <dbReference type="ChEBI" id="CHEBI:30013"/>
        <dbReference type="ChEBI" id="CHEBI:30616"/>
        <dbReference type="ChEBI" id="CHEBI:61977"/>
        <dbReference type="ChEBI" id="CHEBI:456216"/>
        <dbReference type="EC" id="2.7.11.1"/>
    </reaction>
</comment>
<evidence type="ECO:0000256" key="10">
    <source>
        <dbReference type="ARBA" id="ARBA00022729"/>
    </source>
</evidence>
<keyword evidence="8" id="KW-0808">Transferase</keyword>
<dbReference type="Gene3D" id="3.80.10.10">
    <property type="entry name" value="Ribonuclease Inhibitor"/>
    <property type="match status" value="3"/>
</dbReference>
<dbReference type="PROSITE" id="PS51257">
    <property type="entry name" value="PROKAR_LIPOPROTEIN"/>
    <property type="match status" value="1"/>
</dbReference>
<organism evidence="25 26">
    <name type="scientific">Taxus chinensis</name>
    <name type="common">Chinese yew</name>
    <name type="synonym">Taxus wallichiana var. chinensis</name>
    <dbReference type="NCBI Taxonomy" id="29808"/>
    <lineage>
        <taxon>Eukaryota</taxon>
        <taxon>Viridiplantae</taxon>
        <taxon>Streptophyta</taxon>
        <taxon>Embryophyta</taxon>
        <taxon>Tracheophyta</taxon>
        <taxon>Spermatophyta</taxon>
        <taxon>Pinopsida</taxon>
        <taxon>Pinidae</taxon>
        <taxon>Conifers II</taxon>
        <taxon>Cupressales</taxon>
        <taxon>Taxaceae</taxon>
        <taxon>Taxus</taxon>
    </lineage>
</organism>